<feature type="compositionally biased region" description="Acidic residues" evidence="1">
    <location>
        <begin position="791"/>
        <end position="812"/>
    </location>
</feature>
<dbReference type="GO" id="GO:0005930">
    <property type="term" value="C:axoneme"/>
    <property type="evidence" value="ECO:0007669"/>
    <property type="project" value="TreeGrafter"/>
</dbReference>
<dbReference type="AlphaFoldDB" id="A0A8J6C4Y5"/>
<dbReference type="GO" id="GO:0019894">
    <property type="term" value="F:kinesin binding"/>
    <property type="evidence" value="ECO:0007669"/>
    <property type="project" value="InterPro"/>
</dbReference>
<proteinExistence type="predicted"/>
<sequence length="818" mass="88354">MDGANARFMKRKVKTGSIEVDAETCTLIVNYEVEATVLGDMGEPIVAERKSNQKLIRLKALDENTDVGRLVDEILDKCKLIHESKRALVEGLLVDLQRQQQHGARAGGARRSRERVDGAGSGGVQGGEPGDSGGEVASLDRLGTYIDACYEGVEHAIVATGQLLQLAREPAQLEPLVNDDRLLGCVTRLLNDEGRRSADLAINIVSVLYALSAYSDFHAALLEFKVGSLVMDVVDLEIKRHALRERERASAPPDTGASAADEARRDKLRLKKQERLLYVCCHVLLNLAEDINTERKMCNHGLLPMLTALLSRHNGDLLLLALAFLRKLSIFGENADEMARARLADKLIAFVPNKHEGVLEQVLHLAYNLAFHPKCAAQLGAAGLSAKLLALLRRGRHRLLAVRLLYMLSARDDEKAKMIPSVPMLVGTVINTPDPSLVPPEVLALLVNLCANADAARACATARGALRGLVALGVRGQHVLALKLLRNLALHPREEHCEELARTYAADVLELAHSALVPDVQLEALGLLADLPLQCVDELPELLASSGALELAAQTLGPRAAAEGDAVLEAVRFVGACAAHAGCAPILARSGRLLPALLDVLSAQQDDDEIVLAAVHAFYRLLCAEEAREWLLSESQLVSQLLELLSDKCAPVRSIASSALDIVAQHDASGEWVALIRQRKFTSHNHEWLEAVQEDDLERYQEAMAINQALGTAAVAVHDVSELDDDAFDGALHHGELSRARVEYDGGGGYAEPYGAEYGLDARAPGELASSAHAFGALSDEAYLGMGGEEASYEEGEEDDDEGDDDEEIDAGELERAR</sequence>
<dbReference type="Pfam" id="PF05804">
    <property type="entry name" value="KAP"/>
    <property type="match status" value="1"/>
</dbReference>
<dbReference type="InterPro" id="IPR011989">
    <property type="entry name" value="ARM-like"/>
</dbReference>
<dbReference type="GO" id="GO:0044782">
    <property type="term" value="P:cilium organization"/>
    <property type="evidence" value="ECO:0007669"/>
    <property type="project" value="TreeGrafter"/>
</dbReference>
<feature type="compositionally biased region" description="Gly residues" evidence="1">
    <location>
        <begin position="119"/>
        <end position="133"/>
    </location>
</feature>
<keyword evidence="3" id="KW-1185">Reference proteome</keyword>
<comment type="caution">
    <text evidence="2">The sequence shown here is derived from an EMBL/GenBank/DDBJ whole genome shotgun (WGS) entry which is preliminary data.</text>
</comment>
<dbReference type="Proteomes" id="UP000751190">
    <property type="component" value="Unassembled WGS sequence"/>
</dbReference>
<dbReference type="SUPFAM" id="SSF48371">
    <property type="entry name" value="ARM repeat"/>
    <property type="match status" value="1"/>
</dbReference>
<gene>
    <name evidence="2" type="ORF">KFE25_012919</name>
</gene>
<dbReference type="EMBL" id="JAGTXO010000048">
    <property type="protein sequence ID" value="KAG8458721.1"/>
    <property type="molecule type" value="Genomic_DNA"/>
</dbReference>
<dbReference type="Gene3D" id="1.25.10.10">
    <property type="entry name" value="Leucine-rich Repeat Variant"/>
    <property type="match status" value="2"/>
</dbReference>
<dbReference type="SMART" id="SM01297">
    <property type="entry name" value="KAP"/>
    <property type="match status" value="1"/>
</dbReference>
<dbReference type="OMA" id="MYELNIV"/>
<accession>A0A8J6C4Y5</accession>
<protein>
    <recommendedName>
        <fullName evidence="4">Kinesin-associated protein 3</fullName>
    </recommendedName>
</protein>
<dbReference type="GO" id="GO:0016939">
    <property type="term" value="C:kinesin II complex"/>
    <property type="evidence" value="ECO:0007669"/>
    <property type="project" value="TreeGrafter"/>
</dbReference>
<evidence type="ECO:0008006" key="4">
    <source>
        <dbReference type="Google" id="ProtNLM"/>
    </source>
</evidence>
<name>A0A8J6C4Y5_DIALT</name>
<evidence type="ECO:0000256" key="1">
    <source>
        <dbReference type="SAM" id="MobiDB-lite"/>
    </source>
</evidence>
<dbReference type="GO" id="GO:0035869">
    <property type="term" value="C:ciliary transition zone"/>
    <property type="evidence" value="ECO:0007669"/>
    <property type="project" value="TreeGrafter"/>
</dbReference>
<organism evidence="2 3">
    <name type="scientific">Diacronema lutheri</name>
    <name type="common">Unicellular marine alga</name>
    <name type="synonym">Monochrysis lutheri</name>
    <dbReference type="NCBI Taxonomy" id="2081491"/>
    <lineage>
        <taxon>Eukaryota</taxon>
        <taxon>Haptista</taxon>
        <taxon>Haptophyta</taxon>
        <taxon>Pavlovophyceae</taxon>
        <taxon>Pavlovales</taxon>
        <taxon>Pavlovaceae</taxon>
        <taxon>Diacronema</taxon>
    </lineage>
</organism>
<dbReference type="GO" id="GO:0007018">
    <property type="term" value="P:microtubule-based movement"/>
    <property type="evidence" value="ECO:0007669"/>
    <property type="project" value="TreeGrafter"/>
</dbReference>
<dbReference type="InterPro" id="IPR016024">
    <property type="entry name" value="ARM-type_fold"/>
</dbReference>
<reference evidence="2" key="1">
    <citation type="submission" date="2021-05" db="EMBL/GenBank/DDBJ databases">
        <title>The genome of the haptophyte Pavlova lutheri (Diacronema luteri, Pavlovales) - a model for lipid biosynthesis in eukaryotic algae.</title>
        <authorList>
            <person name="Hulatt C.J."/>
            <person name="Posewitz M.C."/>
        </authorList>
    </citation>
    <scope>NUCLEOTIDE SEQUENCE</scope>
    <source>
        <strain evidence="2">NIVA-4/92</strain>
    </source>
</reference>
<dbReference type="PANTHER" id="PTHR15605:SF2">
    <property type="entry name" value="KINESIN-ASSOCIATED PROTEIN 3"/>
    <property type="match status" value="1"/>
</dbReference>
<dbReference type="InterPro" id="IPR008658">
    <property type="entry name" value="KAP3"/>
</dbReference>
<feature type="region of interest" description="Disordered" evidence="1">
    <location>
        <begin position="785"/>
        <end position="818"/>
    </location>
</feature>
<feature type="region of interest" description="Disordered" evidence="1">
    <location>
        <begin position="103"/>
        <end position="133"/>
    </location>
</feature>
<dbReference type="PANTHER" id="PTHR15605">
    <property type="entry name" value="KINESIN-ASSOCIATED PROTEINS"/>
    <property type="match status" value="1"/>
</dbReference>
<evidence type="ECO:0000313" key="3">
    <source>
        <dbReference type="Proteomes" id="UP000751190"/>
    </source>
</evidence>
<dbReference type="OrthoDB" id="10265679at2759"/>
<evidence type="ECO:0000313" key="2">
    <source>
        <dbReference type="EMBL" id="KAG8458721.1"/>
    </source>
</evidence>